<comment type="caution">
    <text evidence="1">The sequence shown here is derived from an EMBL/GenBank/DDBJ whole genome shotgun (WGS) entry which is preliminary data.</text>
</comment>
<evidence type="ECO:0000313" key="2">
    <source>
        <dbReference type="Proteomes" id="UP000004773"/>
    </source>
</evidence>
<dbReference type="RefSeq" id="WP_003147107.1">
    <property type="nucleotide sequence ID" value="NZ_GL883583.1"/>
</dbReference>
<name>A0AA87B041_9BACL</name>
<dbReference type="EMBL" id="ACRO01000015">
    <property type="protein sequence ID" value="EGF88495.1"/>
    <property type="molecule type" value="Genomic_DNA"/>
</dbReference>
<dbReference type="AlphaFoldDB" id="A0AA87B041"/>
<accession>A0AA87B041</accession>
<proteinExistence type="predicted"/>
<organism evidence="1 2">
    <name type="scientific">Gemella haemolysans M341</name>
    <dbReference type="NCBI Taxonomy" id="562981"/>
    <lineage>
        <taxon>Bacteria</taxon>
        <taxon>Bacillati</taxon>
        <taxon>Bacillota</taxon>
        <taxon>Bacilli</taxon>
        <taxon>Bacillales</taxon>
        <taxon>Gemellaceae</taxon>
        <taxon>Gemella</taxon>
    </lineage>
</organism>
<sequence>MKVTVATNAPLSDVALGNLEKFLSKFFTKHPDKLKVIRGEQSG</sequence>
<dbReference type="Proteomes" id="UP000004773">
    <property type="component" value="Unassembled WGS sequence"/>
</dbReference>
<protein>
    <submittedName>
        <fullName evidence="1">Uncharacterized protein</fullName>
    </submittedName>
</protein>
<gene>
    <name evidence="1" type="ORF">HMPREF0428_01013</name>
</gene>
<reference evidence="1 2" key="1">
    <citation type="submission" date="2011-03" db="EMBL/GenBank/DDBJ databases">
        <title>The Genome Sequence of Gemella haemolysans M341.</title>
        <authorList>
            <consortium name="The Broad Institute Genome Sequencing Platform"/>
            <consortium name="The Broad Institute Genome Sequencing Center for Infectious Disease"/>
            <person name="Earl A."/>
            <person name="Ward D."/>
            <person name="Feldgarden M."/>
            <person name="Gevers D."/>
            <person name="Sibley C.D."/>
            <person name="Field T.R."/>
            <person name="Grinwis M."/>
            <person name="Eshaghurshan C.S."/>
            <person name="Surette M.G."/>
            <person name="Young S.K."/>
            <person name="Zeng Q."/>
            <person name="Gargeya S."/>
            <person name="Fitzgerald M."/>
            <person name="Haas B."/>
            <person name="Abouelleil A."/>
            <person name="Alvarado L."/>
            <person name="Arachchi H.M."/>
            <person name="Berlin A."/>
            <person name="Brown A."/>
            <person name="Chapman S.B."/>
            <person name="Chen Z."/>
            <person name="Dunbar C."/>
            <person name="Freedman E."/>
            <person name="Gearin G."/>
            <person name="Gellesch M."/>
            <person name="Goldberg J."/>
            <person name="Griggs A."/>
            <person name="Gujja S."/>
            <person name="Heilman E.R."/>
            <person name="Heiman D."/>
            <person name="Howarth C."/>
            <person name="Larson L."/>
            <person name="Lui A."/>
            <person name="MacDonald P.J.P."/>
            <person name="Mehta T."/>
            <person name="Montmayeur A."/>
            <person name="Murphy C."/>
            <person name="Neiman D."/>
            <person name="Pearson M."/>
            <person name="Priest M."/>
            <person name="Roberts A."/>
            <person name="Saif S."/>
            <person name="Shea T."/>
            <person name="Shenoy N."/>
            <person name="Sisk P."/>
            <person name="Stolte C."/>
            <person name="Sykes S."/>
            <person name="White J."/>
            <person name="Yandava C."/>
            <person name="Wortman J."/>
            <person name="Nusbaum C."/>
            <person name="Birren B."/>
        </authorList>
    </citation>
    <scope>NUCLEOTIDE SEQUENCE [LARGE SCALE GENOMIC DNA]</scope>
    <source>
        <strain evidence="1 2">M341</strain>
    </source>
</reference>
<evidence type="ECO:0000313" key="1">
    <source>
        <dbReference type="EMBL" id="EGF88495.1"/>
    </source>
</evidence>